<reference evidence="1 2" key="1">
    <citation type="submission" date="2024-03" db="EMBL/GenBank/DDBJ databases">
        <authorList>
            <person name="Gkanogiannis A."/>
            <person name="Becerra Lopez-Lavalle L."/>
        </authorList>
    </citation>
    <scope>NUCLEOTIDE SEQUENCE [LARGE SCALE GENOMIC DNA]</scope>
</reference>
<evidence type="ECO:0000313" key="1">
    <source>
        <dbReference type="EMBL" id="CAK9314625.1"/>
    </source>
</evidence>
<accession>A0ABP0Y2G9</accession>
<organism evidence="1 2">
    <name type="scientific">Citrullus colocynthis</name>
    <name type="common">colocynth</name>
    <dbReference type="NCBI Taxonomy" id="252529"/>
    <lineage>
        <taxon>Eukaryota</taxon>
        <taxon>Viridiplantae</taxon>
        <taxon>Streptophyta</taxon>
        <taxon>Embryophyta</taxon>
        <taxon>Tracheophyta</taxon>
        <taxon>Spermatophyta</taxon>
        <taxon>Magnoliopsida</taxon>
        <taxon>eudicotyledons</taxon>
        <taxon>Gunneridae</taxon>
        <taxon>Pentapetalae</taxon>
        <taxon>rosids</taxon>
        <taxon>fabids</taxon>
        <taxon>Cucurbitales</taxon>
        <taxon>Cucurbitaceae</taxon>
        <taxon>Benincaseae</taxon>
        <taxon>Citrullus</taxon>
    </lineage>
</organism>
<proteinExistence type="predicted"/>
<gene>
    <name evidence="1" type="ORF">CITCOLO1_LOCUS6389</name>
</gene>
<protein>
    <submittedName>
        <fullName evidence="1">Uncharacterized protein</fullName>
    </submittedName>
</protein>
<name>A0ABP0Y2G9_9ROSI</name>
<evidence type="ECO:0000313" key="2">
    <source>
        <dbReference type="Proteomes" id="UP001642487"/>
    </source>
</evidence>
<dbReference type="EMBL" id="OZ021736">
    <property type="protein sequence ID" value="CAK9314625.1"/>
    <property type="molecule type" value="Genomic_DNA"/>
</dbReference>
<sequence length="78" mass="8788">MLKNFEGIIIVRHDQKKEADTSFHSTHKFAFAAKSIEIIALTGKLLLVAVKALNCRFAVARSFLFSSLLFSFFNPPFP</sequence>
<dbReference type="Proteomes" id="UP001642487">
    <property type="component" value="Chromosome 2"/>
</dbReference>
<keyword evidence="2" id="KW-1185">Reference proteome</keyword>